<evidence type="ECO:0000256" key="3">
    <source>
        <dbReference type="ARBA" id="ARBA00022989"/>
    </source>
</evidence>
<protein>
    <submittedName>
        <fullName evidence="6">Uncharacterized protein</fullName>
    </submittedName>
</protein>
<organism evidence="6 7">
    <name type="scientific">Candidatus Gottesmanbacteria bacterium RIFCSPHIGHO2_01_FULL_42_12</name>
    <dbReference type="NCBI Taxonomy" id="1798377"/>
    <lineage>
        <taxon>Bacteria</taxon>
        <taxon>Candidatus Gottesmaniibacteriota</taxon>
    </lineage>
</organism>
<dbReference type="AlphaFoldDB" id="A0A1F5Z530"/>
<evidence type="ECO:0000256" key="2">
    <source>
        <dbReference type="ARBA" id="ARBA00022692"/>
    </source>
</evidence>
<gene>
    <name evidence="6" type="ORF">A2872_02425</name>
</gene>
<dbReference type="Gene3D" id="1.20.120.1630">
    <property type="match status" value="1"/>
</dbReference>
<dbReference type="Pfam" id="PF04140">
    <property type="entry name" value="ICMT"/>
    <property type="match status" value="1"/>
</dbReference>
<keyword evidence="2 5" id="KW-0812">Transmembrane</keyword>
<dbReference type="PANTHER" id="PTHR12714:SF9">
    <property type="entry name" value="PROTEIN-S-ISOPRENYLCYSTEINE O-METHYLTRANSFERASE"/>
    <property type="match status" value="1"/>
</dbReference>
<feature type="transmembrane region" description="Helical" evidence="5">
    <location>
        <begin position="127"/>
        <end position="155"/>
    </location>
</feature>
<evidence type="ECO:0000313" key="6">
    <source>
        <dbReference type="EMBL" id="OGG07434.1"/>
    </source>
</evidence>
<dbReference type="GO" id="GO:0016020">
    <property type="term" value="C:membrane"/>
    <property type="evidence" value="ECO:0007669"/>
    <property type="project" value="UniProtKB-SubCell"/>
</dbReference>
<feature type="transmembrane region" description="Helical" evidence="5">
    <location>
        <begin position="67"/>
        <end position="89"/>
    </location>
</feature>
<keyword evidence="3 5" id="KW-1133">Transmembrane helix</keyword>
<proteinExistence type="predicted"/>
<evidence type="ECO:0000313" key="7">
    <source>
        <dbReference type="Proteomes" id="UP000178681"/>
    </source>
</evidence>
<name>A0A1F5Z530_9BACT</name>
<dbReference type="PROSITE" id="PS50244">
    <property type="entry name" value="S5A_REDUCTASE"/>
    <property type="match status" value="1"/>
</dbReference>
<dbReference type="GO" id="GO:0004671">
    <property type="term" value="F:protein C-terminal S-isoprenylcysteine carboxyl O-methyltransferase activity"/>
    <property type="evidence" value="ECO:0007669"/>
    <property type="project" value="InterPro"/>
</dbReference>
<dbReference type="EMBL" id="MFJG01000005">
    <property type="protein sequence ID" value="OGG07434.1"/>
    <property type="molecule type" value="Genomic_DNA"/>
</dbReference>
<keyword evidence="4 5" id="KW-0472">Membrane</keyword>
<reference evidence="6 7" key="1">
    <citation type="journal article" date="2016" name="Nat. Commun.">
        <title>Thousands of microbial genomes shed light on interconnected biogeochemical processes in an aquifer system.</title>
        <authorList>
            <person name="Anantharaman K."/>
            <person name="Brown C.T."/>
            <person name="Hug L.A."/>
            <person name="Sharon I."/>
            <person name="Castelle C.J."/>
            <person name="Probst A.J."/>
            <person name="Thomas B.C."/>
            <person name="Singh A."/>
            <person name="Wilkins M.J."/>
            <person name="Karaoz U."/>
            <person name="Brodie E.L."/>
            <person name="Williams K.H."/>
            <person name="Hubbard S.S."/>
            <person name="Banfield J.F."/>
        </authorList>
    </citation>
    <scope>NUCLEOTIDE SEQUENCE [LARGE SCALE GENOMIC DNA]</scope>
</reference>
<dbReference type="STRING" id="1798377.A2872_02425"/>
<comment type="subcellular location">
    <subcellularLocation>
        <location evidence="1">Membrane</location>
        <topology evidence="1">Multi-pass membrane protein</topology>
    </subcellularLocation>
</comment>
<accession>A0A1F5Z530</accession>
<sequence length="188" mass="21347">MTLYLALGILLLFILISEKYLRSSGEAKHFRVDGKWQINTFLYFSLVFAGLIFTVLFAAFKVGFIPGFAVLGWIGIGLLLFGLFLRIVAIKTLGKYHTRSIVVVPNQHIIQNGVYKYLRHPGYLGTIIGGIGFALATLNWIIITYAIISLLVIFLPRIAAEEKMMIKAFGQDYKEYMKKTKRLIPFVY</sequence>
<evidence type="ECO:0000256" key="1">
    <source>
        <dbReference type="ARBA" id="ARBA00004141"/>
    </source>
</evidence>
<comment type="caution">
    <text evidence="6">The sequence shown here is derived from an EMBL/GenBank/DDBJ whole genome shotgun (WGS) entry which is preliminary data.</text>
</comment>
<evidence type="ECO:0000256" key="5">
    <source>
        <dbReference type="SAM" id="Phobius"/>
    </source>
</evidence>
<evidence type="ECO:0000256" key="4">
    <source>
        <dbReference type="ARBA" id="ARBA00023136"/>
    </source>
</evidence>
<feature type="transmembrane region" description="Helical" evidence="5">
    <location>
        <begin position="41"/>
        <end position="60"/>
    </location>
</feature>
<dbReference type="PANTHER" id="PTHR12714">
    <property type="entry name" value="PROTEIN-S ISOPRENYLCYSTEINE O-METHYLTRANSFERASE"/>
    <property type="match status" value="1"/>
</dbReference>
<dbReference type="InterPro" id="IPR007269">
    <property type="entry name" value="ICMT_MeTrfase"/>
</dbReference>
<dbReference type="Proteomes" id="UP000178681">
    <property type="component" value="Unassembled WGS sequence"/>
</dbReference>